<evidence type="ECO:0000313" key="1">
    <source>
        <dbReference type="EMBL" id="MXV13763.1"/>
    </source>
</evidence>
<accession>A0A7K1XRZ9</accession>
<dbReference type="Proteomes" id="UP000451233">
    <property type="component" value="Unassembled WGS sequence"/>
</dbReference>
<organism evidence="1 2">
    <name type="scientific">Hufsiella ginkgonis</name>
    <dbReference type="NCBI Taxonomy" id="2695274"/>
    <lineage>
        <taxon>Bacteria</taxon>
        <taxon>Pseudomonadati</taxon>
        <taxon>Bacteroidota</taxon>
        <taxon>Sphingobacteriia</taxon>
        <taxon>Sphingobacteriales</taxon>
        <taxon>Sphingobacteriaceae</taxon>
        <taxon>Hufsiella</taxon>
    </lineage>
</organism>
<proteinExistence type="predicted"/>
<dbReference type="AlphaFoldDB" id="A0A7K1XRZ9"/>
<dbReference type="EMBL" id="WVHS01000001">
    <property type="protein sequence ID" value="MXV13763.1"/>
    <property type="molecule type" value="Genomic_DNA"/>
</dbReference>
<comment type="caution">
    <text evidence="1">The sequence shown here is derived from an EMBL/GenBank/DDBJ whole genome shotgun (WGS) entry which is preliminary data.</text>
</comment>
<reference evidence="1 2" key="1">
    <citation type="submission" date="2019-11" db="EMBL/GenBank/DDBJ databases">
        <title>Pedobacter sp. HMF7056 Genome sequencing and assembly.</title>
        <authorList>
            <person name="Kang H."/>
            <person name="Kim H."/>
            <person name="Joh K."/>
        </authorList>
    </citation>
    <scope>NUCLEOTIDE SEQUENCE [LARGE SCALE GENOMIC DNA]</scope>
    <source>
        <strain evidence="1 2">HMF7056</strain>
    </source>
</reference>
<sequence>MDARTSLSRYFTRGGYACLAFAGMLMASCGAGEKPVSKHSADSAVTAESVQVAGVPRHPNAPSMPKASCCKGAPSRVRALAAKK</sequence>
<dbReference type="PROSITE" id="PS51257">
    <property type="entry name" value="PROKAR_LIPOPROTEIN"/>
    <property type="match status" value="1"/>
</dbReference>
<name>A0A7K1XRZ9_9SPHI</name>
<protein>
    <submittedName>
        <fullName evidence="1">Uncharacterized protein</fullName>
    </submittedName>
</protein>
<gene>
    <name evidence="1" type="ORF">GS398_00475</name>
</gene>
<dbReference type="RefSeq" id="WP_160904793.1">
    <property type="nucleotide sequence ID" value="NZ_WVHS01000001.1"/>
</dbReference>
<evidence type="ECO:0000313" key="2">
    <source>
        <dbReference type="Proteomes" id="UP000451233"/>
    </source>
</evidence>
<keyword evidence="2" id="KW-1185">Reference proteome</keyword>